<gene>
    <name evidence="2" type="ORF">NEOCIP111885_03432</name>
</gene>
<accession>A0A9C7GBY6</accession>
<proteinExistence type="predicted"/>
<keyword evidence="3" id="KW-1185">Reference proteome</keyword>
<protein>
    <submittedName>
        <fullName evidence="2">Uncharacterized protein</fullName>
    </submittedName>
</protein>
<evidence type="ECO:0000256" key="1">
    <source>
        <dbReference type="SAM" id="MobiDB-lite"/>
    </source>
</evidence>
<sequence>MQEFLTEIATETVTIVVVETVMIVLQEQKTEIEIEIVIDVVVETVMIVLQVQKIEIVIEIVVVATDVIFVDSGSNIKTLTHESDGGSPPPLSCVNVSFKT</sequence>
<dbReference type="EMBL" id="CAKJTG010000022">
    <property type="protein sequence ID" value="CAG9609689.1"/>
    <property type="molecule type" value="Genomic_DNA"/>
</dbReference>
<comment type="caution">
    <text evidence="2">The sequence shown here is derived from an EMBL/GenBank/DDBJ whole genome shotgun (WGS) entry which is preliminary data.</text>
</comment>
<feature type="region of interest" description="Disordered" evidence="1">
    <location>
        <begin position="79"/>
        <end position="100"/>
    </location>
</feature>
<organism evidence="2 3">
    <name type="scientific">Pseudoneobacillus rhizosphaerae</name>
    <dbReference type="NCBI Taxonomy" id="2880968"/>
    <lineage>
        <taxon>Bacteria</taxon>
        <taxon>Bacillati</taxon>
        <taxon>Bacillota</taxon>
        <taxon>Bacilli</taxon>
        <taxon>Bacillales</taxon>
        <taxon>Bacillaceae</taxon>
        <taxon>Pseudoneobacillus</taxon>
    </lineage>
</organism>
<evidence type="ECO:0000313" key="3">
    <source>
        <dbReference type="Proteomes" id="UP000789845"/>
    </source>
</evidence>
<evidence type="ECO:0000313" key="2">
    <source>
        <dbReference type="EMBL" id="CAG9609689.1"/>
    </source>
</evidence>
<reference evidence="2" key="1">
    <citation type="submission" date="2021-10" db="EMBL/GenBank/DDBJ databases">
        <authorList>
            <person name="Criscuolo A."/>
        </authorList>
    </citation>
    <scope>NUCLEOTIDE SEQUENCE</scope>
    <source>
        <strain evidence="2">CIP111885</strain>
    </source>
</reference>
<dbReference type="AlphaFoldDB" id="A0A9C7GBY6"/>
<dbReference type="Proteomes" id="UP000789845">
    <property type="component" value="Unassembled WGS sequence"/>
</dbReference>
<name>A0A9C7GBY6_9BACI</name>